<protein>
    <submittedName>
        <fullName evidence="3">Uncharacterized protein</fullName>
    </submittedName>
</protein>
<name>A0ABQ3QSZ6_9ACTN</name>
<keyword evidence="2" id="KW-0472">Membrane</keyword>
<proteinExistence type="predicted"/>
<feature type="transmembrane region" description="Helical" evidence="2">
    <location>
        <begin position="33"/>
        <end position="53"/>
    </location>
</feature>
<feature type="region of interest" description="Disordered" evidence="1">
    <location>
        <begin position="1"/>
        <end position="30"/>
    </location>
</feature>
<organism evidence="3 4">
    <name type="scientific">Streptomyces violascens</name>
    <dbReference type="NCBI Taxonomy" id="67381"/>
    <lineage>
        <taxon>Bacteria</taxon>
        <taxon>Bacillati</taxon>
        <taxon>Actinomycetota</taxon>
        <taxon>Actinomycetes</taxon>
        <taxon>Kitasatosporales</taxon>
        <taxon>Streptomycetaceae</taxon>
        <taxon>Streptomyces</taxon>
    </lineage>
</organism>
<sequence>MNEMDSPVDGSGRLAGPAGGPRRPRGRHRRRRTVLGLALGATGVLGPYLLFVSADSEAATVETEAYYGLVSVWQIPWWSLRLVP</sequence>
<comment type="caution">
    <text evidence="3">The sequence shown here is derived from an EMBL/GenBank/DDBJ whole genome shotgun (WGS) entry which is preliminary data.</text>
</comment>
<accession>A0ABQ3QSZ6</accession>
<evidence type="ECO:0000313" key="3">
    <source>
        <dbReference type="EMBL" id="GHI40365.1"/>
    </source>
</evidence>
<dbReference type="RefSeq" id="WP_189971561.1">
    <property type="nucleotide sequence ID" value="NZ_BMUA01000049.1"/>
</dbReference>
<gene>
    <name evidence="3" type="ORF">Sviol_47730</name>
</gene>
<keyword evidence="2" id="KW-0812">Transmembrane</keyword>
<reference evidence="3" key="1">
    <citation type="submission" date="2024-05" db="EMBL/GenBank/DDBJ databases">
        <title>Whole genome shotgun sequence of Streptomyces violascens NBRC 12920.</title>
        <authorList>
            <person name="Komaki H."/>
            <person name="Tamura T."/>
        </authorList>
    </citation>
    <scope>NUCLEOTIDE SEQUENCE</scope>
    <source>
        <strain evidence="3">NBRC 12920</strain>
    </source>
</reference>
<keyword evidence="4" id="KW-1185">Reference proteome</keyword>
<evidence type="ECO:0000313" key="4">
    <source>
        <dbReference type="Proteomes" id="UP001050808"/>
    </source>
</evidence>
<dbReference type="Proteomes" id="UP001050808">
    <property type="component" value="Unassembled WGS sequence"/>
</dbReference>
<evidence type="ECO:0000256" key="2">
    <source>
        <dbReference type="SAM" id="Phobius"/>
    </source>
</evidence>
<dbReference type="EMBL" id="BNDY01000017">
    <property type="protein sequence ID" value="GHI40365.1"/>
    <property type="molecule type" value="Genomic_DNA"/>
</dbReference>
<evidence type="ECO:0000256" key="1">
    <source>
        <dbReference type="SAM" id="MobiDB-lite"/>
    </source>
</evidence>
<keyword evidence="2" id="KW-1133">Transmembrane helix</keyword>